<dbReference type="Proteomes" id="UP001303473">
    <property type="component" value="Unassembled WGS sequence"/>
</dbReference>
<dbReference type="EMBL" id="MU853821">
    <property type="protein sequence ID" value="KAK3938863.1"/>
    <property type="molecule type" value="Genomic_DNA"/>
</dbReference>
<evidence type="ECO:0000313" key="2">
    <source>
        <dbReference type="EMBL" id="KAK3938863.1"/>
    </source>
</evidence>
<proteinExistence type="predicted"/>
<name>A0AAN6N604_9PEZI</name>
<organism evidence="2 3">
    <name type="scientific">Diplogelasinospora grovesii</name>
    <dbReference type="NCBI Taxonomy" id="303347"/>
    <lineage>
        <taxon>Eukaryota</taxon>
        <taxon>Fungi</taxon>
        <taxon>Dikarya</taxon>
        <taxon>Ascomycota</taxon>
        <taxon>Pezizomycotina</taxon>
        <taxon>Sordariomycetes</taxon>
        <taxon>Sordariomycetidae</taxon>
        <taxon>Sordariales</taxon>
        <taxon>Diplogelasinosporaceae</taxon>
        <taxon>Diplogelasinospora</taxon>
    </lineage>
</organism>
<gene>
    <name evidence="2" type="ORF">QBC46DRAFT_389326</name>
</gene>
<comment type="caution">
    <text evidence="2">The sequence shown here is derived from an EMBL/GenBank/DDBJ whole genome shotgun (WGS) entry which is preliminary data.</text>
</comment>
<protein>
    <submittedName>
        <fullName evidence="2">Uncharacterized protein</fullName>
    </submittedName>
</protein>
<reference evidence="3" key="1">
    <citation type="journal article" date="2023" name="Mol. Phylogenet. Evol.">
        <title>Genome-scale phylogeny and comparative genomics of the fungal order Sordariales.</title>
        <authorList>
            <person name="Hensen N."/>
            <person name="Bonometti L."/>
            <person name="Westerberg I."/>
            <person name="Brannstrom I.O."/>
            <person name="Guillou S."/>
            <person name="Cros-Aarteil S."/>
            <person name="Calhoun S."/>
            <person name="Haridas S."/>
            <person name="Kuo A."/>
            <person name="Mondo S."/>
            <person name="Pangilinan J."/>
            <person name="Riley R."/>
            <person name="LaButti K."/>
            <person name="Andreopoulos B."/>
            <person name="Lipzen A."/>
            <person name="Chen C."/>
            <person name="Yan M."/>
            <person name="Daum C."/>
            <person name="Ng V."/>
            <person name="Clum A."/>
            <person name="Steindorff A."/>
            <person name="Ohm R.A."/>
            <person name="Martin F."/>
            <person name="Silar P."/>
            <person name="Natvig D.O."/>
            <person name="Lalanne C."/>
            <person name="Gautier V."/>
            <person name="Ament-Velasquez S.L."/>
            <person name="Kruys A."/>
            <person name="Hutchinson M.I."/>
            <person name="Powell A.J."/>
            <person name="Barry K."/>
            <person name="Miller A.N."/>
            <person name="Grigoriev I.V."/>
            <person name="Debuchy R."/>
            <person name="Gladieux P."/>
            <person name="Hiltunen Thoren M."/>
            <person name="Johannesson H."/>
        </authorList>
    </citation>
    <scope>NUCLEOTIDE SEQUENCE [LARGE SCALE GENOMIC DNA]</scope>
    <source>
        <strain evidence="3">CBS 340.73</strain>
    </source>
</reference>
<evidence type="ECO:0000313" key="3">
    <source>
        <dbReference type="Proteomes" id="UP001303473"/>
    </source>
</evidence>
<sequence>MPQALPPEVQTKLKEYPFTRPSTQDMPKMPPLDPVARRQSIRTKLRSDMSLSNNDVEFLREHPEEAKWLKDHIETRFGLKFESLANSRDGQA</sequence>
<evidence type="ECO:0000256" key="1">
    <source>
        <dbReference type="SAM" id="MobiDB-lite"/>
    </source>
</evidence>
<accession>A0AAN6N604</accession>
<dbReference type="AlphaFoldDB" id="A0AAN6N604"/>
<keyword evidence="3" id="KW-1185">Reference proteome</keyword>
<feature type="region of interest" description="Disordered" evidence="1">
    <location>
        <begin position="15"/>
        <end position="34"/>
    </location>
</feature>